<organism evidence="1 2">
    <name type="scientific">Aeromonas bestiarum</name>
    <dbReference type="NCBI Taxonomy" id="105751"/>
    <lineage>
        <taxon>Bacteria</taxon>
        <taxon>Pseudomonadati</taxon>
        <taxon>Pseudomonadota</taxon>
        <taxon>Gammaproteobacteria</taxon>
        <taxon>Aeromonadales</taxon>
        <taxon>Aeromonadaceae</taxon>
        <taxon>Aeromonas</taxon>
    </lineage>
</organism>
<accession>A0AAW7I9K5</accession>
<reference evidence="1" key="1">
    <citation type="submission" date="2023-08" db="EMBL/GenBank/DDBJ databases">
        <title>WGS of Aeromonas isolates.</title>
        <authorList>
            <person name="Lee H."/>
        </authorList>
    </citation>
    <scope>NUCLEOTIDE SEQUENCE</scope>
    <source>
        <strain evidence="1">SL22</strain>
    </source>
</reference>
<dbReference type="AlphaFoldDB" id="A0AAW7I9K5"/>
<gene>
    <name evidence="1" type="ORF">OB959_09805</name>
</gene>
<name>A0AAW7I9K5_9GAMM</name>
<proteinExistence type="predicted"/>
<dbReference type="EMBL" id="JAOPLV010000004">
    <property type="protein sequence ID" value="MDM5140097.1"/>
    <property type="molecule type" value="Genomic_DNA"/>
</dbReference>
<comment type="caution">
    <text evidence="1">The sequence shown here is derived from an EMBL/GenBank/DDBJ whole genome shotgun (WGS) entry which is preliminary data.</text>
</comment>
<dbReference type="RefSeq" id="WP_241281038.1">
    <property type="nucleotide sequence ID" value="NZ_JAOPLV010000004.1"/>
</dbReference>
<evidence type="ECO:0000313" key="2">
    <source>
        <dbReference type="Proteomes" id="UP001168216"/>
    </source>
</evidence>
<protein>
    <submittedName>
        <fullName evidence="1">Uncharacterized protein</fullName>
    </submittedName>
</protein>
<sequence>MEWLVAIIIFVIIGVIFGKPSSCSICGQSIKKTYYKWTIDEKKQTLCPKCNSQMERKVSKEAFNRRFG</sequence>
<evidence type="ECO:0000313" key="1">
    <source>
        <dbReference type="EMBL" id="MDM5140097.1"/>
    </source>
</evidence>
<dbReference type="Proteomes" id="UP001168216">
    <property type="component" value="Unassembled WGS sequence"/>
</dbReference>